<reference evidence="2" key="1">
    <citation type="submission" date="2020-02" db="EMBL/GenBank/DDBJ databases">
        <authorList>
            <person name="Meier V. D."/>
        </authorList>
    </citation>
    <scope>NUCLEOTIDE SEQUENCE</scope>
    <source>
        <strain evidence="2">AVDCRST_MAG01</strain>
    </source>
</reference>
<gene>
    <name evidence="2" type="ORF">AVDCRST_MAG01-01-3193</name>
</gene>
<name>A0A6J4Q572_9ACTN</name>
<dbReference type="EMBL" id="CADCUW010000418">
    <property type="protein sequence ID" value="CAA9434974.1"/>
    <property type="molecule type" value="Genomic_DNA"/>
</dbReference>
<protein>
    <submittedName>
        <fullName evidence="2">Uncharacterized protein</fullName>
    </submittedName>
</protein>
<evidence type="ECO:0000256" key="1">
    <source>
        <dbReference type="SAM" id="Phobius"/>
    </source>
</evidence>
<sequence length="137" mass="14941">MGTTKQANGGILEKRGRLASARSLAVGTLAALGFVLTALILGGLVADGLSFDRTSGGYEPPYTGYTGEPIDWEATHVTEEGFFKDGYVLDLYVDCTTGMVSFEVFQRRLDWRELSGRALVVHRPAEACRKEGFEPDF</sequence>
<proteinExistence type="predicted"/>
<keyword evidence="1" id="KW-0812">Transmembrane</keyword>
<accession>A0A6J4Q572</accession>
<feature type="transmembrane region" description="Helical" evidence="1">
    <location>
        <begin position="24"/>
        <end position="46"/>
    </location>
</feature>
<keyword evidence="1" id="KW-1133">Transmembrane helix</keyword>
<keyword evidence="1" id="KW-0472">Membrane</keyword>
<evidence type="ECO:0000313" key="2">
    <source>
        <dbReference type="EMBL" id="CAA9434974.1"/>
    </source>
</evidence>
<dbReference type="AlphaFoldDB" id="A0A6J4Q572"/>
<organism evidence="2">
    <name type="scientific">uncultured Rubrobacteraceae bacterium</name>
    <dbReference type="NCBI Taxonomy" id="349277"/>
    <lineage>
        <taxon>Bacteria</taxon>
        <taxon>Bacillati</taxon>
        <taxon>Actinomycetota</taxon>
        <taxon>Rubrobacteria</taxon>
        <taxon>Rubrobacterales</taxon>
        <taxon>Rubrobacteraceae</taxon>
        <taxon>environmental samples</taxon>
    </lineage>
</organism>